<keyword evidence="4" id="KW-1185">Reference proteome</keyword>
<feature type="domain" description="Glycosyl transferase family 28 C-terminal" evidence="2">
    <location>
        <begin position="181"/>
        <end position="335"/>
    </location>
</feature>
<gene>
    <name evidence="3" type="primary">pseG</name>
    <name evidence="3" type="ORF">ACFFIX_10720</name>
</gene>
<dbReference type="Pfam" id="PF04101">
    <property type="entry name" value="Glyco_tran_28_C"/>
    <property type="match status" value="1"/>
</dbReference>
<evidence type="ECO:0000256" key="1">
    <source>
        <dbReference type="ARBA" id="ARBA00023136"/>
    </source>
</evidence>
<name>A0ABV6GE17_9BACI</name>
<keyword evidence="3" id="KW-0378">Hydrolase</keyword>
<dbReference type="RefSeq" id="WP_378933713.1">
    <property type="nucleotide sequence ID" value="NZ_JBHLVO010000007.1"/>
</dbReference>
<evidence type="ECO:0000313" key="3">
    <source>
        <dbReference type="EMBL" id="MFC0271923.1"/>
    </source>
</evidence>
<dbReference type="Gene3D" id="3.40.50.11190">
    <property type="match status" value="1"/>
</dbReference>
<dbReference type="PANTHER" id="PTHR21015">
    <property type="entry name" value="UDP-N-ACETYLGLUCOSAMINE--N-ACETYLMURAMYL-(PENTAPEPTIDE) PYROPHOSPHORYL-UNDECAPRENOL N-ACETYLGLUCOSAMINE TRANSFERASE 1"/>
    <property type="match status" value="1"/>
</dbReference>
<organism evidence="3 4">
    <name type="scientific">Metabacillus herbersteinensis</name>
    <dbReference type="NCBI Taxonomy" id="283816"/>
    <lineage>
        <taxon>Bacteria</taxon>
        <taxon>Bacillati</taxon>
        <taxon>Bacillota</taxon>
        <taxon>Bacilli</taxon>
        <taxon>Bacillales</taxon>
        <taxon>Bacillaceae</taxon>
        <taxon>Metabacillus</taxon>
    </lineage>
</organism>
<accession>A0ABV6GE17</accession>
<dbReference type="NCBIfam" id="TIGR03590">
    <property type="entry name" value="PseG"/>
    <property type="match status" value="1"/>
</dbReference>
<proteinExistence type="predicted"/>
<dbReference type="Gene3D" id="3.40.50.2000">
    <property type="entry name" value="Glycogen Phosphorylase B"/>
    <property type="match status" value="1"/>
</dbReference>
<dbReference type="InterPro" id="IPR007235">
    <property type="entry name" value="Glyco_trans_28_C"/>
</dbReference>
<reference evidence="3 4" key="1">
    <citation type="submission" date="2024-09" db="EMBL/GenBank/DDBJ databases">
        <authorList>
            <person name="Sun Q."/>
            <person name="Mori K."/>
        </authorList>
    </citation>
    <scope>NUCLEOTIDE SEQUENCE [LARGE SCALE GENOMIC DNA]</scope>
    <source>
        <strain evidence="3 4">CCM 7228</strain>
    </source>
</reference>
<evidence type="ECO:0000313" key="4">
    <source>
        <dbReference type="Proteomes" id="UP001589854"/>
    </source>
</evidence>
<evidence type="ECO:0000259" key="2">
    <source>
        <dbReference type="Pfam" id="PF04101"/>
    </source>
</evidence>
<keyword evidence="1" id="KW-0472">Membrane</keyword>
<protein>
    <submittedName>
        <fullName evidence="3">UDP-2,4-diacetamido-2,4, 6-trideoxy-beta-L-altropyranose hydrolase</fullName>
        <ecNumber evidence="3">3.6.1.57</ecNumber>
    </submittedName>
</protein>
<dbReference type="GO" id="GO:0016787">
    <property type="term" value="F:hydrolase activity"/>
    <property type="evidence" value="ECO:0007669"/>
    <property type="project" value="UniProtKB-KW"/>
</dbReference>
<dbReference type="InterPro" id="IPR020023">
    <property type="entry name" value="PseG"/>
</dbReference>
<comment type="caution">
    <text evidence="3">The sequence shown here is derived from an EMBL/GenBank/DDBJ whole genome shotgun (WGS) entry which is preliminary data.</text>
</comment>
<dbReference type="EMBL" id="JBHLVO010000007">
    <property type="protein sequence ID" value="MFC0271923.1"/>
    <property type="molecule type" value="Genomic_DNA"/>
</dbReference>
<dbReference type="SUPFAM" id="SSF53756">
    <property type="entry name" value="UDP-Glycosyltransferase/glycogen phosphorylase"/>
    <property type="match status" value="2"/>
</dbReference>
<dbReference type="EC" id="3.6.1.57" evidence="3"/>
<dbReference type="PANTHER" id="PTHR21015:SF22">
    <property type="entry name" value="GLYCOSYLTRANSFERASE"/>
    <property type="match status" value="1"/>
</dbReference>
<dbReference type="Proteomes" id="UP001589854">
    <property type="component" value="Unassembled WGS sequence"/>
</dbReference>
<sequence length="353" mass="40877">MNIVFRVDASIRIGTGHVMRCLTLADHLQKEGAQITFVCREWKGNLNNFIESKKFHVIRLSNQIDHFDQEIDANETLQNLKELREQVDLLIIDHYQIDITWEQQVKNAVRKLMAIDDLANRQHYCDLLLDQNYDHDYRTRYDQFVPVHCRKLLGPQYLILRPEFIEARRHLKTRDGVVRRMLVFFGGSDPENITEKALAALKHIGFSSIHLDVVVGETNPNCEKIKQMCKEMKCYFHFQIDYLARLLSKADLVLGAGGIMMWERCYLGVPSITVMVATNQIKPVKAASSYGAIWNLGWHQDVEVSDFIDKVNAALSSTDELKQMNQRAMKLMNSQIIKQEQKNKVVEAILDMK</sequence>